<organism evidence="1 2">
    <name type="scientific">Jatropha curcas</name>
    <name type="common">Barbados nut</name>
    <dbReference type="NCBI Taxonomy" id="180498"/>
    <lineage>
        <taxon>Eukaryota</taxon>
        <taxon>Viridiplantae</taxon>
        <taxon>Streptophyta</taxon>
        <taxon>Embryophyta</taxon>
        <taxon>Tracheophyta</taxon>
        <taxon>Spermatophyta</taxon>
        <taxon>Magnoliopsida</taxon>
        <taxon>eudicotyledons</taxon>
        <taxon>Gunneridae</taxon>
        <taxon>Pentapetalae</taxon>
        <taxon>rosids</taxon>
        <taxon>fabids</taxon>
        <taxon>Malpighiales</taxon>
        <taxon>Euphorbiaceae</taxon>
        <taxon>Crotonoideae</taxon>
        <taxon>Jatropheae</taxon>
        <taxon>Jatropha</taxon>
    </lineage>
</organism>
<evidence type="ECO:0000313" key="1">
    <source>
        <dbReference type="EMBL" id="KDP34845.1"/>
    </source>
</evidence>
<accession>A0A067KRD6</accession>
<keyword evidence="2" id="KW-1185">Reference proteome</keyword>
<evidence type="ECO:0000313" key="2">
    <source>
        <dbReference type="Proteomes" id="UP000027138"/>
    </source>
</evidence>
<name>A0A067KRD6_JATCU</name>
<sequence>MVDLKIPSKSKGEEELQYLRSGLWRQLLDIVVLKSGGGFKFARSSTTVAARDAETVIKRRLITEMEAMDEYFE</sequence>
<proteinExistence type="predicted"/>
<dbReference type="Proteomes" id="UP000027138">
    <property type="component" value="Unassembled WGS sequence"/>
</dbReference>
<dbReference type="AlphaFoldDB" id="A0A067KRD6"/>
<dbReference type="EMBL" id="KK914502">
    <property type="protein sequence ID" value="KDP34845.1"/>
    <property type="molecule type" value="Genomic_DNA"/>
</dbReference>
<protein>
    <submittedName>
        <fullName evidence="1">Uncharacterized protein</fullName>
    </submittedName>
</protein>
<reference evidence="1 2" key="1">
    <citation type="journal article" date="2014" name="PLoS ONE">
        <title>Global Analysis of Gene Expression Profiles in Physic Nut (Jatropha curcas L.) Seedlings Exposed to Salt Stress.</title>
        <authorList>
            <person name="Zhang L."/>
            <person name="Zhang C."/>
            <person name="Wu P."/>
            <person name="Chen Y."/>
            <person name="Li M."/>
            <person name="Jiang H."/>
            <person name="Wu G."/>
        </authorList>
    </citation>
    <scope>NUCLEOTIDE SEQUENCE [LARGE SCALE GENOMIC DNA]</scope>
    <source>
        <strain evidence="2">cv. GZQX0401</strain>
        <tissue evidence="1">Young leaves</tissue>
    </source>
</reference>
<gene>
    <name evidence="1" type="ORF">JCGZ_09133</name>
</gene>